<dbReference type="InterPro" id="IPR011759">
    <property type="entry name" value="Cyt_c_oxidase_su2_TM_dom"/>
</dbReference>
<dbReference type="Gene3D" id="1.10.287.90">
    <property type="match status" value="1"/>
</dbReference>
<dbReference type="PROSITE" id="PS50999">
    <property type="entry name" value="COX2_TM"/>
    <property type="match status" value="1"/>
</dbReference>
<comment type="subcellular location">
    <subcellularLocation>
        <location evidence="1">Membrane</location>
        <topology evidence="1">Multi-pass membrane protein</topology>
    </subcellularLocation>
</comment>
<dbReference type="InterPro" id="IPR036257">
    <property type="entry name" value="Cyt_c_oxidase_su2_TM_sf"/>
</dbReference>
<evidence type="ECO:0000256" key="1">
    <source>
        <dbReference type="ARBA" id="ARBA00004141"/>
    </source>
</evidence>
<evidence type="ECO:0000259" key="5">
    <source>
        <dbReference type="PROSITE" id="PS50999"/>
    </source>
</evidence>
<dbReference type="HOGENOM" id="CLU_2155818_0_0_0"/>
<dbReference type="EMBL" id="ADVR01000112">
    <property type="protein sequence ID" value="EFO79470.1"/>
    <property type="molecule type" value="Genomic_DNA"/>
</dbReference>
<dbReference type="GO" id="GO:0022900">
    <property type="term" value="P:electron transport chain"/>
    <property type="evidence" value="ECO:0007669"/>
    <property type="project" value="InterPro"/>
</dbReference>
<evidence type="ECO:0000313" key="7">
    <source>
        <dbReference type="Proteomes" id="UP000054010"/>
    </source>
</evidence>
<reference evidence="6 7" key="1">
    <citation type="journal article" date="2011" name="J. Bacteriol.">
        <title>Draft genome sequence of the anoxygenic filamentous phototrophic bacterium Oscillochloris trichoides subsp. DG-6.</title>
        <authorList>
            <person name="Kuznetsov B.B."/>
            <person name="Ivanovsky R.N."/>
            <person name="Keppen O.I."/>
            <person name="Sukhacheva M.V."/>
            <person name="Bumazhkin B.K."/>
            <person name="Patutina E.O."/>
            <person name="Beletsky A.V."/>
            <person name="Mardanov A.V."/>
            <person name="Baslerov R.V."/>
            <person name="Panteleeva A.N."/>
            <person name="Kolganova T.V."/>
            <person name="Ravin N.V."/>
            <person name="Skryabin K.G."/>
        </authorList>
    </citation>
    <scope>NUCLEOTIDE SEQUENCE [LARGE SCALE GENOMIC DNA]</scope>
    <source>
        <strain evidence="6 7">DG-6</strain>
    </source>
</reference>
<evidence type="ECO:0000256" key="3">
    <source>
        <dbReference type="ARBA" id="ARBA00023136"/>
    </source>
</evidence>
<keyword evidence="3 4" id="KW-0472">Membrane</keyword>
<evidence type="ECO:0000313" key="6">
    <source>
        <dbReference type="EMBL" id="EFO79470.1"/>
    </source>
</evidence>
<evidence type="ECO:0000256" key="2">
    <source>
        <dbReference type="ARBA" id="ARBA00022692"/>
    </source>
</evidence>
<dbReference type="GO" id="GO:0016020">
    <property type="term" value="C:membrane"/>
    <property type="evidence" value="ECO:0007669"/>
    <property type="project" value="UniProtKB-SubCell"/>
</dbReference>
<proteinExistence type="predicted"/>
<dbReference type="AlphaFoldDB" id="E1IGZ5"/>
<gene>
    <name evidence="6" type="ORF">OSCT_2596</name>
</gene>
<feature type="transmembrane region" description="Helical" evidence="4">
    <location>
        <begin position="26"/>
        <end position="51"/>
    </location>
</feature>
<dbReference type="Proteomes" id="UP000054010">
    <property type="component" value="Unassembled WGS sequence"/>
</dbReference>
<comment type="caution">
    <text evidence="6">The sequence shown here is derived from an EMBL/GenBank/DDBJ whole genome shotgun (WGS) entry which is preliminary data.</text>
</comment>
<organism evidence="6 7">
    <name type="scientific">Oscillochloris trichoides DG-6</name>
    <dbReference type="NCBI Taxonomy" id="765420"/>
    <lineage>
        <taxon>Bacteria</taxon>
        <taxon>Bacillati</taxon>
        <taxon>Chloroflexota</taxon>
        <taxon>Chloroflexia</taxon>
        <taxon>Chloroflexales</taxon>
        <taxon>Chloroflexineae</taxon>
        <taxon>Oscillochloridaceae</taxon>
        <taxon>Oscillochloris</taxon>
    </lineage>
</organism>
<evidence type="ECO:0000256" key="4">
    <source>
        <dbReference type="SAM" id="Phobius"/>
    </source>
</evidence>
<protein>
    <submittedName>
        <fullName evidence="6">Cytochrome c oxidase, subunit II</fullName>
    </submittedName>
</protein>
<dbReference type="Pfam" id="PF02790">
    <property type="entry name" value="COX2_TM"/>
    <property type="match status" value="1"/>
</dbReference>
<sequence>MIKEVRMQGFPFFPDQASTFAGAVDLLYFFLIGLSLIFAGVLPFVILFLIVRYHRSQKVDRSNPVSSDLRLELTWTIIPLLLTLVVFFWGAFLYVQMRTPPQGDAGCVCDR</sequence>
<feature type="domain" description="Cytochrome oxidase subunit II transmembrane region profile" evidence="5">
    <location>
        <begin position="5"/>
        <end position="101"/>
    </location>
</feature>
<feature type="transmembrane region" description="Helical" evidence="4">
    <location>
        <begin position="72"/>
        <end position="95"/>
    </location>
</feature>
<dbReference type="SUPFAM" id="SSF81464">
    <property type="entry name" value="Cytochrome c oxidase subunit II-like, transmembrane region"/>
    <property type="match status" value="1"/>
</dbReference>
<keyword evidence="2 4" id="KW-0812">Transmembrane</keyword>
<dbReference type="eggNOG" id="COG1622">
    <property type="taxonomic scope" value="Bacteria"/>
</dbReference>
<keyword evidence="7" id="KW-1185">Reference proteome</keyword>
<dbReference type="STRING" id="765420.OSCT_2596"/>
<accession>E1IGZ5</accession>
<name>E1IGZ5_9CHLR</name>
<keyword evidence="4" id="KW-1133">Transmembrane helix</keyword>